<dbReference type="AlphaFoldDB" id="A0A1B6IJS9"/>
<gene>
    <name evidence="1" type="ORF">g.6011</name>
</gene>
<sequence length="146" mass="16596">GTATTGTHKRCVADFIHRYNKLLDGCGDSDDVPCIVMRMDNCGVPDDFKSWHDYNAALDICICSKAQFENKTGFIECKPVEEFYSLIIPVPVSNDFIQSEQRKGEKFTRHTEYGTVADWHSPWFVLTRAQTKTLFGLLTSSPHEKQ</sequence>
<dbReference type="EMBL" id="GECU01020538">
    <property type="protein sequence ID" value="JAS87168.1"/>
    <property type="molecule type" value="Transcribed_RNA"/>
</dbReference>
<name>A0A1B6IJS9_9HEMI</name>
<feature type="non-terminal residue" evidence="1">
    <location>
        <position position="1"/>
    </location>
</feature>
<organism evidence="1">
    <name type="scientific">Homalodisca liturata</name>
    <dbReference type="NCBI Taxonomy" id="320908"/>
    <lineage>
        <taxon>Eukaryota</taxon>
        <taxon>Metazoa</taxon>
        <taxon>Ecdysozoa</taxon>
        <taxon>Arthropoda</taxon>
        <taxon>Hexapoda</taxon>
        <taxon>Insecta</taxon>
        <taxon>Pterygota</taxon>
        <taxon>Neoptera</taxon>
        <taxon>Paraneoptera</taxon>
        <taxon>Hemiptera</taxon>
        <taxon>Auchenorrhyncha</taxon>
        <taxon>Membracoidea</taxon>
        <taxon>Cicadellidae</taxon>
        <taxon>Cicadellinae</taxon>
        <taxon>Proconiini</taxon>
        <taxon>Homalodisca</taxon>
    </lineage>
</organism>
<proteinExistence type="predicted"/>
<accession>A0A1B6IJS9</accession>
<protein>
    <submittedName>
        <fullName evidence="1">Uncharacterized protein</fullName>
    </submittedName>
</protein>
<evidence type="ECO:0000313" key="1">
    <source>
        <dbReference type="EMBL" id="JAS87168.1"/>
    </source>
</evidence>
<reference evidence="1" key="1">
    <citation type="submission" date="2015-11" db="EMBL/GenBank/DDBJ databases">
        <title>De novo transcriptome assembly of four potential Pierce s Disease insect vectors from Arizona vineyards.</title>
        <authorList>
            <person name="Tassone E.E."/>
        </authorList>
    </citation>
    <scope>NUCLEOTIDE SEQUENCE</scope>
</reference>
<feature type="non-terminal residue" evidence="1">
    <location>
        <position position="146"/>
    </location>
</feature>